<dbReference type="AlphaFoldDB" id="A0A1H9T800"/>
<dbReference type="Proteomes" id="UP000198929">
    <property type="component" value="Unassembled WGS sequence"/>
</dbReference>
<feature type="transmembrane region" description="Helical" evidence="1">
    <location>
        <begin position="57"/>
        <end position="76"/>
    </location>
</feature>
<feature type="transmembrane region" description="Helical" evidence="1">
    <location>
        <begin position="23"/>
        <end position="45"/>
    </location>
</feature>
<keyword evidence="3" id="KW-1185">Reference proteome</keyword>
<name>A0A1H9T800_9CORY</name>
<reference evidence="3" key="1">
    <citation type="submission" date="2016-10" db="EMBL/GenBank/DDBJ databases">
        <authorList>
            <person name="Varghese N."/>
            <person name="Submissions S."/>
        </authorList>
    </citation>
    <scope>NUCLEOTIDE SEQUENCE [LARGE SCALE GENOMIC DNA]</scope>
    <source>
        <strain evidence="3">DSM 20524</strain>
    </source>
</reference>
<gene>
    <name evidence="2" type="ORF">SAMN05661109_01351</name>
</gene>
<keyword evidence="1" id="KW-1133">Transmembrane helix</keyword>
<sequence>MHEPRQLEPFHFSEETIAKWSPLLVKLTWAAIIIGTIVGMIFFWIVGDVFGQDMGTLVWVLTMGLVTALMFLRQLMLAERE</sequence>
<accession>A0A1H9T800</accession>
<evidence type="ECO:0000256" key="1">
    <source>
        <dbReference type="SAM" id="Phobius"/>
    </source>
</evidence>
<keyword evidence="1" id="KW-0472">Membrane</keyword>
<dbReference type="EMBL" id="FOGQ01000005">
    <property type="protein sequence ID" value="SER93268.1"/>
    <property type="molecule type" value="Genomic_DNA"/>
</dbReference>
<evidence type="ECO:0000313" key="3">
    <source>
        <dbReference type="Proteomes" id="UP000198929"/>
    </source>
</evidence>
<keyword evidence="1" id="KW-0812">Transmembrane</keyword>
<protein>
    <submittedName>
        <fullName evidence="2">Uncharacterized protein</fullName>
    </submittedName>
</protein>
<proteinExistence type="predicted"/>
<evidence type="ECO:0000313" key="2">
    <source>
        <dbReference type="EMBL" id="SER93268.1"/>
    </source>
</evidence>
<organism evidence="2 3">
    <name type="scientific">Corynebacterium cystitidis DSM 20524</name>
    <dbReference type="NCBI Taxonomy" id="1121357"/>
    <lineage>
        <taxon>Bacteria</taxon>
        <taxon>Bacillati</taxon>
        <taxon>Actinomycetota</taxon>
        <taxon>Actinomycetes</taxon>
        <taxon>Mycobacteriales</taxon>
        <taxon>Corynebacteriaceae</taxon>
        <taxon>Corynebacterium</taxon>
    </lineage>
</organism>
<dbReference type="STRING" id="1121357.SAMN05661109_01351"/>